<comment type="subcellular location">
    <subcellularLocation>
        <location evidence="1">Nucleus</location>
    </subcellularLocation>
</comment>
<evidence type="ECO:0000313" key="4">
    <source>
        <dbReference type="Proteomes" id="UP001244207"/>
    </source>
</evidence>
<comment type="caution">
    <text evidence="3">The sequence shown here is derived from an EMBL/GenBank/DDBJ whole genome shotgun (WGS) entry which is preliminary data.</text>
</comment>
<proteinExistence type="predicted"/>
<dbReference type="GeneID" id="85392520"/>
<dbReference type="RefSeq" id="XP_060363122.1">
    <property type="nucleotide sequence ID" value="XM_060508621.1"/>
</dbReference>
<dbReference type="GO" id="GO:0000976">
    <property type="term" value="F:transcription cis-regulatory region binding"/>
    <property type="evidence" value="ECO:0007669"/>
    <property type="project" value="TreeGrafter"/>
</dbReference>
<evidence type="ECO:0000256" key="1">
    <source>
        <dbReference type="ARBA" id="ARBA00004123"/>
    </source>
</evidence>
<dbReference type="GO" id="GO:0005634">
    <property type="term" value="C:nucleus"/>
    <property type="evidence" value="ECO:0007669"/>
    <property type="project" value="UniProtKB-SubCell"/>
</dbReference>
<accession>A0AAD8UHR6</accession>
<dbReference type="PANTHER" id="PTHR37534:SF49">
    <property type="entry name" value="LYSINE BIOSYNTHESIS REGULATORY PROTEIN LYS14"/>
    <property type="match status" value="1"/>
</dbReference>
<reference evidence="3" key="1">
    <citation type="submission" date="2021-12" db="EMBL/GenBank/DDBJ databases">
        <title>Comparative genomics, transcriptomics and evolutionary studies reveal genomic signatures of adaptation to plant cell wall in hemibiotrophic fungi.</title>
        <authorList>
            <consortium name="DOE Joint Genome Institute"/>
            <person name="Baroncelli R."/>
            <person name="Diaz J.F."/>
            <person name="Benocci T."/>
            <person name="Peng M."/>
            <person name="Battaglia E."/>
            <person name="Haridas S."/>
            <person name="Andreopoulos W."/>
            <person name="Labutti K."/>
            <person name="Pangilinan J."/>
            <person name="Floch G.L."/>
            <person name="Makela M.R."/>
            <person name="Henrissat B."/>
            <person name="Grigoriev I.V."/>
            <person name="Crouch J.A."/>
            <person name="De Vries R.P."/>
            <person name="Sukno S.A."/>
            <person name="Thon M.R."/>
        </authorList>
    </citation>
    <scope>NUCLEOTIDE SEQUENCE</scope>
    <source>
        <strain evidence="3">CBS 112980</strain>
    </source>
</reference>
<dbReference type="Proteomes" id="UP001244207">
    <property type="component" value="Unassembled WGS sequence"/>
</dbReference>
<dbReference type="AlphaFoldDB" id="A0AAD8UHR6"/>
<evidence type="ECO:0000313" key="3">
    <source>
        <dbReference type="EMBL" id="KAK1723067.1"/>
    </source>
</evidence>
<dbReference type="GO" id="GO:0045944">
    <property type="term" value="P:positive regulation of transcription by RNA polymerase II"/>
    <property type="evidence" value="ECO:0007669"/>
    <property type="project" value="TreeGrafter"/>
</dbReference>
<dbReference type="PANTHER" id="PTHR37534">
    <property type="entry name" value="TRANSCRIPTIONAL ACTIVATOR PROTEIN UGA3"/>
    <property type="match status" value="1"/>
</dbReference>
<evidence type="ECO:0000256" key="2">
    <source>
        <dbReference type="ARBA" id="ARBA00023242"/>
    </source>
</evidence>
<keyword evidence="2" id="KW-0539">Nucleus</keyword>
<dbReference type="Pfam" id="PF11951">
    <property type="entry name" value="Fungal_trans_2"/>
    <property type="match status" value="1"/>
</dbReference>
<protein>
    <submittedName>
        <fullName evidence="3">Fungal-specific transcription factor domain-containing protein</fullName>
    </submittedName>
</protein>
<dbReference type="InterPro" id="IPR021858">
    <property type="entry name" value="Fun_TF"/>
</dbReference>
<dbReference type="GO" id="GO:0003700">
    <property type="term" value="F:DNA-binding transcription factor activity"/>
    <property type="evidence" value="ECO:0007669"/>
    <property type="project" value="TreeGrafter"/>
</dbReference>
<gene>
    <name evidence="3" type="ORF">BDZ83DRAFT_627305</name>
</gene>
<keyword evidence="4" id="KW-1185">Reference proteome</keyword>
<sequence length="289" mass="32293">MASTLMMCFFEILHDCSDSWKVHASFGKSFLRHELASGHTMLSGSEELYGFAAAYFAYHDALASTAGTNVVMQDNNSSLCHLLDGEESVLESLSGCSRHQIALLSEIPDLTSQSSCQDGILERSASWNQKRDAIERKLHLMKDTSVPSSSELSSKSAKDEAPWLVPELKRLTCLLYFHARVDESNPSDPHIIRLTEKILELLPHVSLQTNTVLWPLFIVATLGVRSESDSDRKFILERLHLLQQTRQLGNVRKARQIIETVWKARDIGSCGGKQGWVILEGRHDAMSLA</sequence>
<dbReference type="EMBL" id="JAHMHS010000070">
    <property type="protein sequence ID" value="KAK1723067.1"/>
    <property type="molecule type" value="Genomic_DNA"/>
</dbReference>
<organism evidence="3 4">
    <name type="scientific">Glomerella acutata</name>
    <name type="common">Colletotrichum acutatum</name>
    <dbReference type="NCBI Taxonomy" id="27357"/>
    <lineage>
        <taxon>Eukaryota</taxon>
        <taxon>Fungi</taxon>
        <taxon>Dikarya</taxon>
        <taxon>Ascomycota</taxon>
        <taxon>Pezizomycotina</taxon>
        <taxon>Sordariomycetes</taxon>
        <taxon>Hypocreomycetidae</taxon>
        <taxon>Glomerellales</taxon>
        <taxon>Glomerellaceae</taxon>
        <taxon>Colletotrichum</taxon>
        <taxon>Colletotrichum acutatum species complex</taxon>
    </lineage>
</organism>
<name>A0AAD8UHR6_GLOAC</name>